<feature type="signal peptide" evidence="1">
    <location>
        <begin position="1"/>
        <end position="21"/>
    </location>
</feature>
<dbReference type="SUPFAM" id="SSF50494">
    <property type="entry name" value="Trypsin-like serine proteases"/>
    <property type="match status" value="1"/>
</dbReference>
<dbReference type="EMBL" id="GGFJ01012107">
    <property type="protein sequence ID" value="MBW61248.1"/>
    <property type="molecule type" value="Transcribed_RNA"/>
</dbReference>
<protein>
    <submittedName>
        <fullName evidence="2">Putative secreted protein</fullName>
    </submittedName>
</protein>
<sequence length="118" mass="13058">MIQSVKFILLVVLFSPYFVQAQGEESFNPGKDEDTFDVTDEIFQNSSSQSDPKRAGRIVGGEDVLIADYLYVVTIVLTKTLQTSPFVIMLYEFVSGVIISSTQVLTVASSFNVQPSTY</sequence>
<reference evidence="2" key="1">
    <citation type="submission" date="2018-01" db="EMBL/GenBank/DDBJ databases">
        <title>An insight into the sialome of Amazonian anophelines.</title>
        <authorList>
            <person name="Ribeiro J.M."/>
            <person name="Scarpassa V."/>
            <person name="Calvo E."/>
        </authorList>
    </citation>
    <scope>NUCLEOTIDE SEQUENCE</scope>
    <source>
        <tissue evidence="2">Salivary glands</tissue>
    </source>
</reference>
<accession>A0A2M4C8F2</accession>
<evidence type="ECO:0000256" key="1">
    <source>
        <dbReference type="SAM" id="SignalP"/>
    </source>
</evidence>
<evidence type="ECO:0000313" key="2">
    <source>
        <dbReference type="EMBL" id="MBW61248.1"/>
    </source>
</evidence>
<proteinExistence type="predicted"/>
<feature type="chain" id="PRO_5014785722" evidence="1">
    <location>
        <begin position="22"/>
        <end position="118"/>
    </location>
</feature>
<dbReference type="AlphaFoldDB" id="A0A2M4C8F2"/>
<dbReference type="InterPro" id="IPR009003">
    <property type="entry name" value="Peptidase_S1_PA"/>
</dbReference>
<keyword evidence="1" id="KW-0732">Signal</keyword>
<organism evidence="2">
    <name type="scientific">Anopheles marajoara</name>
    <dbReference type="NCBI Taxonomy" id="58244"/>
    <lineage>
        <taxon>Eukaryota</taxon>
        <taxon>Metazoa</taxon>
        <taxon>Ecdysozoa</taxon>
        <taxon>Arthropoda</taxon>
        <taxon>Hexapoda</taxon>
        <taxon>Insecta</taxon>
        <taxon>Pterygota</taxon>
        <taxon>Neoptera</taxon>
        <taxon>Endopterygota</taxon>
        <taxon>Diptera</taxon>
        <taxon>Nematocera</taxon>
        <taxon>Culicoidea</taxon>
        <taxon>Culicidae</taxon>
        <taxon>Anophelinae</taxon>
        <taxon>Anopheles</taxon>
    </lineage>
</organism>
<name>A0A2M4C8F2_9DIPT</name>